<dbReference type="Pfam" id="PF02758">
    <property type="entry name" value="PYRIN"/>
    <property type="match status" value="1"/>
</dbReference>
<dbReference type="SMART" id="SM00005">
    <property type="entry name" value="DEATH"/>
    <property type="match status" value="1"/>
</dbReference>
<dbReference type="SUPFAM" id="SSF47986">
    <property type="entry name" value="DEATH domain"/>
    <property type="match status" value="2"/>
</dbReference>
<evidence type="ECO:0000313" key="5">
    <source>
        <dbReference type="Proteomes" id="UP000519239"/>
    </source>
</evidence>
<dbReference type="GO" id="GO:0042981">
    <property type="term" value="P:regulation of apoptotic process"/>
    <property type="evidence" value="ECO:0007669"/>
    <property type="project" value="InterPro"/>
</dbReference>
<dbReference type="InterPro" id="IPR001875">
    <property type="entry name" value="DED_dom"/>
</dbReference>
<dbReference type="PROSITE" id="PS50168">
    <property type="entry name" value="DED"/>
    <property type="match status" value="1"/>
</dbReference>
<dbReference type="InterPro" id="IPR004020">
    <property type="entry name" value="DAPIN"/>
</dbReference>
<gene>
    <name evidence="4" type="primary">Cradd_1</name>
    <name evidence="4" type="ORF">CEUAER_R13125</name>
</gene>
<dbReference type="SMART" id="SM01289">
    <property type="entry name" value="PYRIN"/>
    <property type="match status" value="1"/>
</dbReference>
<proteinExistence type="predicted"/>
<sequence length="233" mass="26164">MAQGERETLLALQRALTDEQFQSLKFLLEDRLPLGELQAATRPDLCRLLLQRFPGQALRITADLLCQIARHDLLRQYQLPGAENETLAESGATTGSSKNEDANGCSKNEDATASSALSRCGDDAARPVAPQTAFSAPLMPPRRLTEKELMQIAQKLGREWQEVGIVCLGLERNRLDQIREDNPRSVVLQSFEMLREWRRRQKDDATAQRLQACLAHASLDPELLDLLQSFQKD</sequence>
<dbReference type="GO" id="GO:0097191">
    <property type="term" value="P:extrinsic apoptotic signaling pathway"/>
    <property type="evidence" value="ECO:0007669"/>
    <property type="project" value="TreeGrafter"/>
</dbReference>
<feature type="non-terminal residue" evidence="4">
    <location>
        <position position="233"/>
    </location>
</feature>
<dbReference type="PANTHER" id="PTHR15077:SF10">
    <property type="entry name" value="FAS-ASSOCIATED DEATH DOMAIN PROTEIN"/>
    <property type="match status" value="1"/>
</dbReference>
<feature type="domain" description="Death" evidence="2">
    <location>
        <begin position="168"/>
        <end position="230"/>
    </location>
</feature>
<organism evidence="4 5">
    <name type="scientific">Ceuthmochares aereus</name>
    <dbReference type="NCBI Taxonomy" id="1961834"/>
    <lineage>
        <taxon>Eukaryota</taxon>
        <taxon>Metazoa</taxon>
        <taxon>Chordata</taxon>
        <taxon>Craniata</taxon>
        <taxon>Vertebrata</taxon>
        <taxon>Euteleostomi</taxon>
        <taxon>Archelosauria</taxon>
        <taxon>Archosauria</taxon>
        <taxon>Dinosauria</taxon>
        <taxon>Saurischia</taxon>
        <taxon>Theropoda</taxon>
        <taxon>Coelurosauria</taxon>
        <taxon>Aves</taxon>
        <taxon>Neognathae</taxon>
        <taxon>Neoaves</taxon>
        <taxon>Otidimorphae</taxon>
        <taxon>Cuculiformes</taxon>
        <taxon>Cuculidae</taxon>
        <taxon>Ceuthmochares</taxon>
    </lineage>
</organism>
<dbReference type="OrthoDB" id="10058437at2759"/>
<feature type="region of interest" description="Disordered" evidence="1">
    <location>
        <begin position="85"/>
        <end position="110"/>
    </location>
</feature>
<dbReference type="InterPro" id="IPR000488">
    <property type="entry name" value="Death_dom"/>
</dbReference>
<dbReference type="GO" id="GO:0031265">
    <property type="term" value="C:CD95 death-inducing signaling complex"/>
    <property type="evidence" value="ECO:0007669"/>
    <property type="project" value="TreeGrafter"/>
</dbReference>
<dbReference type="Pfam" id="PF00531">
    <property type="entry name" value="Death"/>
    <property type="match status" value="1"/>
</dbReference>
<evidence type="ECO:0000259" key="2">
    <source>
        <dbReference type="PROSITE" id="PS50017"/>
    </source>
</evidence>
<dbReference type="GO" id="GO:0005123">
    <property type="term" value="F:death receptor binding"/>
    <property type="evidence" value="ECO:0007669"/>
    <property type="project" value="TreeGrafter"/>
</dbReference>
<dbReference type="PANTHER" id="PTHR15077">
    <property type="entry name" value="FAS-ASSOCIATING DEATH DOMAIN-CONTAINING PROTEIN FADD"/>
    <property type="match status" value="1"/>
</dbReference>
<dbReference type="EMBL" id="VWPQ01023530">
    <property type="protein sequence ID" value="NXY52247.1"/>
    <property type="molecule type" value="Genomic_DNA"/>
</dbReference>
<keyword evidence="5" id="KW-1185">Reference proteome</keyword>
<dbReference type="InterPro" id="IPR011029">
    <property type="entry name" value="DEATH-like_dom_sf"/>
</dbReference>
<dbReference type="PROSITE" id="PS50017">
    <property type="entry name" value="DEATH_DOMAIN"/>
    <property type="match status" value="1"/>
</dbReference>
<evidence type="ECO:0000259" key="3">
    <source>
        <dbReference type="PROSITE" id="PS50168"/>
    </source>
</evidence>
<dbReference type="Proteomes" id="UP000519239">
    <property type="component" value="Unassembled WGS sequence"/>
</dbReference>
<reference evidence="4 5" key="1">
    <citation type="submission" date="2019-09" db="EMBL/GenBank/DDBJ databases">
        <title>Bird 10,000 Genomes (B10K) Project - Family phase.</title>
        <authorList>
            <person name="Zhang G."/>
        </authorList>
    </citation>
    <scope>NUCLEOTIDE SEQUENCE [LARGE SCALE GENOMIC DNA]</scope>
    <source>
        <strain evidence="4">B10K-CU-031-02</strain>
        <tissue evidence="4">Muscle</tissue>
    </source>
</reference>
<comment type="caution">
    <text evidence="4">The sequence shown here is derived from an EMBL/GenBank/DDBJ whole genome shotgun (WGS) entry which is preliminary data.</text>
</comment>
<evidence type="ECO:0000313" key="4">
    <source>
        <dbReference type="EMBL" id="NXY52247.1"/>
    </source>
</evidence>
<dbReference type="AlphaFoldDB" id="A0A7L4KHH0"/>
<accession>A0A7L4KHH0</accession>
<evidence type="ECO:0000256" key="1">
    <source>
        <dbReference type="SAM" id="MobiDB-lite"/>
    </source>
</evidence>
<feature type="non-terminal residue" evidence="4">
    <location>
        <position position="1"/>
    </location>
</feature>
<name>A0A7L4KHH0_9AVES</name>
<dbReference type="Gene3D" id="1.10.533.10">
    <property type="entry name" value="Death Domain, Fas"/>
    <property type="match status" value="2"/>
</dbReference>
<dbReference type="GO" id="GO:0089720">
    <property type="term" value="F:caspase binding"/>
    <property type="evidence" value="ECO:0007669"/>
    <property type="project" value="TreeGrafter"/>
</dbReference>
<dbReference type="FunFam" id="1.10.533.10:FF:000088">
    <property type="entry name" value="P53-induced death domain protein 1"/>
    <property type="match status" value="1"/>
</dbReference>
<dbReference type="InterPro" id="IPR016729">
    <property type="entry name" value="FADD"/>
</dbReference>
<dbReference type="GO" id="GO:0045089">
    <property type="term" value="P:positive regulation of innate immune response"/>
    <property type="evidence" value="ECO:0007669"/>
    <property type="project" value="TreeGrafter"/>
</dbReference>
<feature type="domain" description="DED" evidence="3">
    <location>
        <begin position="4"/>
        <end position="79"/>
    </location>
</feature>
<protein>
    <submittedName>
        <fullName evidence="4">CRADD protein</fullName>
    </submittedName>
</protein>